<feature type="transmembrane region" description="Helical" evidence="2">
    <location>
        <begin position="6"/>
        <end position="23"/>
    </location>
</feature>
<accession>A0AA46DZM3</accession>
<comment type="caution">
    <text evidence="3">The sequence shown here is derived from an EMBL/GenBank/DDBJ whole genome shotgun (WGS) entry which is preliminary data.</text>
</comment>
<keyword evidence="2" id="KW-1133">Transmembrane helix</keyword>
<organism evidence="3 4">
    <name type="scientific">Hypnocyclicus thermotrophus</name>
    <dbReference type="NCBI Taxonomy" id="1627895"/>
    <lineage>
        <taxon>Bacteria</taxon>
        <taxon>Fusobacteriati</taxon>
        <taxon>Fusobacteriota</taxon>
        <taxon>Fusobacteriia</taxon>
        <taxon>Fusobacteriales</taxon>
        <taxon>Fusobacteriaceae</taxon>
        <taxon>Hypnocyclicus</taxon>
    </lineage>
</organism>
<keyword evidence="2" id="KW-0812">Transmembrane</keyword>
<protein>
    <submittedName>
        <fullName evidence="3">Uncharacterized protein</fullName>
    </submittedName>
</protein>
<dbReference type="Proteomes" id="UP000294678">
    <property type="component" value="Unassembled WGS sequence"/>
</dbReference>
<gene>
    <name evidence="3" type="ORF">EV215_0512</name>
</gene>
<keyword evidence="1" id="KW-0175">Coiled coil</keyword>
<feature type="coiled-coil region" evidence="1">
    <location>
        <begin position="34"/>
        <end position="83"/>
    </location>
</feature>
<keyword evidence="2" id="KW-0472">Membrane</keyword>
<evidence type="ECO:0000313" key="4">
    <source>
        <dbReference type="Proteomes" id="UP000294678"/>
    </source>
</evidence>
<name>A0AA46DZM3_9FUSO</name>
<sequence length="156" mass="18329">MDNLLIIIGVLCVIISLISMISLRRKVDERIEVFKDHELEYRDLRNDIIELKDEFSKSAELEIMNLDKKMRELNKTKVLIENKIKEGQSLNQILENTFEKINNIEVNVNSNFKENPKYLEKIIIDYYKQGLSIREIAKKTGKTLNEIQMIMGLTLN</sequence>
<proteinExistence type="predicted"/>
<evidence type="ECO:0000256" key="2">
    <source>
        <dbReference type="SAM" id="Phobius"/>
    </source>
</evidence>
<dbReference type="EMBL" id="SOBG01000002">
    <property type="protein sequence ID" value="TDT71823.1"/>
    <property type="molecule type" value="Genomic_DNA"/>
</dbReference>
<dbReference type="RefSeq" id="WP_134112416.1">
    <property type="nucleotide sequence ID" value="NZ_SOBG01000002.1"/>
</dbReference>
<reference evidence="3 4" key="1">
    <citation type="submission" date="2019-03" db="EMBL/GenBank/DDBJ databases">
        <title>Genomic Encyclopedia of Type Strains, Phase IV (KMG-IV): sequencing the most valuable type-strain genomes for metagenomic binning, comparative biology and taxonomic classification.</title>
        <authorList>
            <person name="Goeker M."/>
        </authorList>
    </citation>
    <scope>NUCLEOTIDE SEQUENCE [LARGE SCALE GENOMIC DNA]</scope>
    <source>
        <strain evidence="3 4">DSM 100055</strain>
    </source>
</reference>
<dbReference type="AlphaFoldDB" id="A0AA46DZM3"/>
<evidence type="ECO:0000256" key="1">
    <source>
        <dbReference type="SAM" id="Coils"/>
    </source>
</evidence>
<evidence type="ECO:0000313" key="3">
    <source>
        <dbReference type="EMBL" id="TDT71823.1"/>
    </source>
</evidence>
<keyword evidence="4" id="KW-1185">Reference proteome</keyword>